<proteinExistence type="predicted"/>
<dbReference type="InterPro" id="IPR057453">
    <property type="entry name" value="BSD2_CRD"/>
</dbReference>
<protein>
    <recommendedName>
        <fullName evidence="1">BSD2 cysteine rich domain-containing protein</fullName>
    </recommendedName>
</protein>
<evidence type="ECO:0000259" key="1">
    <source>
        <dbReference type="Pfam" id="PF25436"/>
    </source>
</evidence>
<name>A0AAD3XHI2_NEPGR</name>
<evidence type="ECO:0000313" key="2">
    <source>
        <dbReference type="EMBL" id="GMH04516.1"/>
    </source>
</evidence>
<gene>
    <name evidence="2" type="ORF">Nepgr_006356</name>
</gene>
<dbReference type="PANTHER" id="PTHR15852:SF51">
    <property type="entry name" value="PROTEIN BUNDLE SHEATH DEFECTIVE 2, CHLOROPLASTIC"/>
    <property type="match status" value="1"/>
</dbReference>
<dbReference type="AlphaFoldDB" id="A0AAD3XHI2"/>
<evidence type="ECO:0000313" key="3">
    <source>
        <dbReference type="Proteomes" id="UP001279734"/>
    </source>
</evidence>
<accession>A0AAD3XHI2</accession>
<organism evidence="2 3">
    <name type="scientific">Nepenthes gracilis</name>
    <name type="common">Slender pitcher plant</name>
    <dbReference type="NCBI Taxonomy" id="150966"/>
    <lineage>
        <taxon>Eukaryota</taxon>
        <taxon>Viridiplantae</taxon>
        <taxon>Streptophyta</taxon>
        <taxon>Embryophyta</taxon>
        <taxon>Tracheophyta</taxon>
        <taxon>Spermatophyta</taxon>
        <taxon>Magnoliopsida</taxon>
        <taxon>eudicotyledons</taxon>
        <taxon>Gunneridae</taxon>
        <taxon>Pentapetalae</taxon>
        <taxon>Caryophyllales</taxon>
        <taxon>Nepenthaceae</taxon>
        <taxon>Nepenthes</taxon>
    </lineage>
</organism>
<feature type="domain" description="BSD2 cysteine rich" evidence="1">
    <location>
        <begin position="62"/>
        <end position="129"/>
    </location>
</feature>
<comment type="caution">
    <text evidence="2">The sequence shown here is derived from an EMBL/GenBank/DDBJ whole genome shotgun (WGS) entry which is preliminary data.</text>
</comment>
<keyword evidence="3" id="KW-1185">Reference proteome</keyword>
<dbReference type="InterPro" id="IPR036410">
    <property type="entry name" value="HSP_DnaJ_Cys-rich_dom_sf"/>
</dbReference>
<dbReference type="SUPFAM" id="SSF57938">
    <property type="entry name" value="DnaJ/Hsp40 cysteine-rich domain"/>
    <property type="match status" value="1"/>
</dbReference>
<dbReference type="PANTHER" id="PTHR15852">
    <property type="entry name" value="PLASTID TRANSCRIPTIONALLY ACTIVE PROTEIN"/>
    <property type="match status" value="1"/>
</dbReference>
<dbReference type="Pfam" id="PF25436">
    <property type="entry name" value="BSD2_CRD"/>
    <property type="match status" value="1"/>
</dbReference>
<dbReference type="Proteomes" id="UP001279734">
    <property type="component" value="Unassembled WGS sequence"/>
</dbReference>
<reference evidence="2" key="1">
    <citation type="submission" date="2023-05" db="EMBL/GenBank/DDBJ databases">
        <title>Nepenthes gracilis genome sequencing.</title>
        <authorList>
            <person name="Fukushima K."/>
        </authorList>
    </citation>
    <scope>NUCLEOTIDE SEQUENCE</scope>
    <source>
        <strain evidence="2">SING2019-196</strain>
    </source>
</reference>
<sequence length="134" mass="13930">MANSISFTPVTSFSPHKPGIAIGNVVARNVATGNDALPTSKTIRFRSFEPQATGSNHSAKLNSILCSDCEGNGAVLCSQCKGTGVNSKDHFNRQLKAGGVCWLCRGKREILCGNCNGAGFMGGFMSTIDSGGTL</sequence>
<dbReference type="EMBL" id="BSYO01000005">
    <property type="protein sequence ID" value="GMH04516.1"/>
    <property type="molecule type" value="Genomic_DNA"/>
</dbReference>